<dbReference type="EMBL" id="VSRR010003109">
    <property type="protein sequence ID" value="MPC34707.1"/>
    <property type="molecule type" value="Genomic_DNA"/>
</dbReference>
<dbReference type="Proteomes" id="UP000324222">
    <property type="component" value="Unassembled WGS sequence"/>
</dbReference>
<accession>A0A5B7EN56</accession>
<keyword evidence="2" id="KW-1185">Reference proteome</keyword>
<reference evidence="1 2" key="1">
    <citation type="submission" date="2019-05" db="EMBL/GenBank/DDBJ databases">
        <title>Another draft genome of Portunus trituberculatus and its Hox gene families provides insights of decapod evolution.</title>
        <authorList>
            <person name="Jeong J.-H."/>
            <person name="Song I."/>
            <person name="Kim S."/>
            <person name="Choi T."/>
            <person name="Kim D."/>
            <person name="Ryu S."/>
            <person name="Kim W."/>
        </authorList>
    </citation>
    <scope>NUCLEOTIDE SEQUENCE [LARGE SCALE GENOMIC DNA]</scope>
    <source>
        <tissue evidence="1">Muscle</tissue>
    </source>
</reference>
<gene>
    <name evidence="1" type="ORF">E2C01_028106</name>
</gene>
<comment type="caution">
    <text evidence="1">The sequence shown here is derived from an EMBL/GenBank/DDBJ whole genome shotgun (WGS) entry which is preliminary data.</text>
</comment>
<name>A0A5B7EN56_PORTR</name>
<proteinExistence type="predicted"/>
<sequence length="87" mass="9568">MTPKLKSRHFGIHIFSVHISTTVDPSQPEPAQGISEGYKATHLVTIALTSQTQKHRDHCTLRHGPVQTLSATPVSCEKKSKRVPDSV</sequence>
<evidence type="ECO:0000313" key="2">
    <source>
        <dbReference type="Proteomes" id="UP000324222"/>
    </source>
</evidence>
<dbReference type="AlphaFoldDB" id="A0A5B7EN56"/>
<protein>
    <submittedName>
        <fullName evidence="1">Uncharacterized protein</fullName>
    </submittedName>
</protein>
<evidence type="ECO:0000313" key="1">
    <source>
        <dbReference type="EMBL" id="MPC34707.1"/>
    </source>
</evidence>
<organism evidence="1 2">
    <name type="scientific">Portunus trituberculatus</name>
    <name type="common">Swimming crab</name>
    <name type="synonym">Neptunus trituberculatus</name>
    <dbReference type="NCBI Taxonomy" id="210409"/>
    <lineage>
        <taxon>Eukaryota</taxon>
        <taxon>Metazoa</taxon>
        <taxon>Ecdysozoa</taxon>
        <taxon>Arthropoda</taxon>
        <taxon>Crustacea</taxon>
        <taxon>Multicrustacea</taxon>
        <taxon>Malacostraca</taxon>
        <taxon>Eumalacostraca</taxon>
        <taxon>Eucarida</taxon>
        <taxon>Decapoda</taxon>
        <taxon>Pleocyemata</taxon>
        <taxon>Brachyura</taxon>
        <taxon>Eubrachyura</taxon>
        <taxon>Portunoidea</taxon>
        <taxon>Portunidae</taxon>
        <taxon>Portuninae</taxon>
        <taxon>Portunus</taxon>
    </lineage>
</organism>